<organism evidence="1">
    <name type="scientific">Myoviridae sp. ctPuP5</name>
    <dbReference type="NCBI Taxonomy" id="2823543"/>
    <lineage>
        <taxon>Viruses</taxon>
        <taxon>Duplodnaviria</taxon>
        <taxon>Heunggongvirae</taxon>
        <taxon>Uroviricota</taxon>
        <taxon>Caudoviricetes</taxon>
    </lineage>
</organism>
<name>A0A8S5LA71_9CAUD</name>
<proteinExistence type="predicted"/>
<evidence type="ECO:0000313" key="1">
    <source>
        <dbReference type="EMBL" id="DAD66785.1"/>
    </source>
</evidence>
<protein>
    <submittedName>
        <fullName evidence="1">Uncharacterized protein</fullName>
    </submittedName>
</protein>
<dbReference type="EMBL" id="BK014662">
    <property type="protein sequence ID" value="DAD66785.1"/>
    <property type="molecule type" value="Genomic_DNA"/>
</dbReference>
<accession>A0A8S5LA71</accession>
<reference evidence="1" key="1">
    <citation type="journal article" date="2021" name="Proc. Natl. Acad. Sci. U.S.A.">
        <title>A Catalog of Tens of Thousands of Viruses from Human Metagenomes Reveals Hidden Associations with Chronic Diseases.</title>
        <authorList>
            <person name="Tisza M.J."/>
            <person name="Buck C.B."/>
        </authorList>
    </citation>
    <scope>NUCLEOTIDE SEQUENCE</scope>
    <source>
        <strain evidence="1">CtPuP5</strain>
    </source>
</reference>
<sequence>MCIANIVTKRKITFDSLICKCKSINDIDSTKPTLIIGWEEVKSIYGKNISILEKQIDEKTFWTFDKTERRNDYEKDINAFYFFIIKDLISNIKYKYINVITAKYSLIKRFLNFIRSDKKKYIYIDNNRFVFIYCDGVVCGVSLDDLRYMDININKCLNILKSNKNNCILENDSFLSIKLKRIIGNDKMIIPYLYSII</sequence>